<dbReference type="EMBL" id="CP036298">
    <property type="protein sequence ID" value="QDV25968.1"/>
    <property type="molecule type" value="Genomic_DNA"/>
</dbReference>
<sequence precursor="true">MCFARLCSHRRTAFLAFATALDALFHPADLFATVRTSFANLGAGSTIQGVVIAVSTHEVNTGVTGGYAVEHQFDMGLLYMVTTFG</sequence>
<dbReference type="Proteomes" id="UP000318017">
    <property type="component" value="Chromosome"/>
</dbReference>
<proteinExistence type="predicted"/>
<evidence type="ECO:0000256" key="1">
    <source>
        <dbReference type="SAM" id="SignalP"/>
    </source>
</evidence>
<accession>A0A518GBJ6</accession>
<evidence type="ECO:0000313" key="2">
    <source>
        <dbReference type="EMBL" id="QDV25968.1"/>
    </source>
</evidence>
<dbReference type="KEGG" id="ahel:Q31a_43380"/>
<organism evidence="2 3">
    <name type="scientific">Aureliella helgolandensis</name>
    <dbReference type="NCBI Taxonomy" id="2527968"/>
    <lineage>
        <taxon>Bacteria</taxon>
        <taxon>Pseudomonadati</taxon>
        <taxon>Planctomycetota</taxon>
        <taxon>Planctomycetia</taxon>
        <taxon>Pirellulales</taxon>
        <taxon>Pirellulaceae</taxon>
        <taxon>Aureliella</taxon>
    </lineage>
</organism>
<keyword evidence="3" id="KW-1185">Reference proteome</keyword>
<gene>
    <name evidence="2" type="ORF">Q31a_43380</name>
</gene>
<reference evidence="2 3" key="1">
    <citation type="submission" date="2019-02" db="EMBL/GenBank/DDBJ databases">
        <title>Deep-cultivation of Planctomycetes and their phenomic and genomic characterization uncovers novel biology.</title>
        <authorList>
            <person name="Wiegand S."/>
            <person name="Jogler M."/>
            <person name="Boedeker C."/>
            <person name="Pinto D."/>
            <person name="Vollmers J."/>
            <person name="Rivas-Marin E."/>
            <person name="Kohn T."/>
            <person name="Peeters S.H."/>
            <person name="Heuer A."/>
            <person name="Rast P."/>
            <person name="Oberbeckmann S."/>
            <person name="Bunk B."/>
            <person name="Jeske O."/>
            <person name="Meyerdierks A."/>
            <person name="Storesund J.E."/>
            <person name="Kallscheuer N."/>
            <person name="Luecker S."/>
            <person name="Lage O.M."/>
            <person name="Pohl T."/>
            <person name="Merkel B.J."/>
            <person name="Hornburger P."/>
            <person name="Mueller R.-W."/>
            <person name="Bruemmer F."/>
            <person name="Labrenz M."/>
            <person name="Spormann A.M."/>
            <person name="Op den Camp H."/>
            <person name="Overmann J."/>
            <person name="Amann R."/>
            <person name="Jetten M.S.M."/>
            <person name="Mascher T."/>
            <person name="Medema M.H."/>
            <person name="Devos D.P."/>
            <person name="Kaster A.-K."/>
            <person name="Ovreas L."/>
            <person name="Rohde M."/>
            <person name="Galperin M.Y."/>
            <person name="Jogler C."/>
        </authorList>
    </citation>
    <scope>NUCLEOTIDE SEQUENCE [LARGE SCALE GENOMIC DNA]</scope>
    <source>
        <strain evidence="2 3">Q31a</strain>
    </source>
</reference>
<keyword evidence="1" id="KW-0732">Signal</keyword>
<name>A0A518GBJ6_9BACT</name>
<dbReference type="AlphaFoldDB" id="A0A518GBJ6"/>
<feature type="signal peptide" evidence="1">
    <location>
        <begin position="1"/>
        <end position="18"/>
    </location>
</feature>
<protein>
    <submittedName>
        <fullName evidence="2">Uncharacterized protein</fullName>
    </submittedName>
</protein>
<feature type="chain" id="PRO_5021815259" evidence="1">
    <location>
        <begin position="19"/>
        <end position="85"/>
    </location>
</feature>
<evidence type="ECO:0000313" key="3">
    <source>
        <dbReference type="Proteomes" id="UP000318017"/>
    </source>
</evidence>